<dbReference type="Pfam" id="PF10069">
    <property type="entry name" value="DICT"/>
    <property type="match status" value="1"/>
</dbReference>
<dbReference type="PIRSF" id="PIRSF030471">
    <property type="entry name" value="STR_Vng0742h_prd"/>
    <property type="match status" value="1"/>
</dbReference>
<evidence type="ECO:0000313" key="4">
    <source>
        <dbReference type="Proteomes" id="UP000198902"/>
    </source>
</evidence>
<accession>A0A0D6JW17</accession>
<name>A0A0D6JW17_9EURY</name>
<feature type="region of interest" description="Disordered" evidence="1">
    <location>
        <begin position="239"/>
        <end position="259"/>
    </location>
</feature>
<dbReference type="EMBL" id="CSTE01000005">
    <property type="protein sequence ID" value="CQR53293.1"/>
    <property type="molecule type" value="Genomic_DNA"/>
</dbReference>
<proteinExistence type="predicted"/>
<evidence type="ECO:0000313" key="3">
    <source>
        <dbReference type="EMBL" id="CQR53293.1"/>
    </source>
</evidence>
<dbReference type="Proteomes" id="UP000198902">
    <property type="component" value="Unassembled WGS sequence"/>
</dbReference>
<dbReference type="OrthoDB" id="198447at2157"/>
<keyword evidence="4" id="KW-1185">Reference proteome</keyword>
<dbReference type="InterPro" id="IPR019278">
    <property type="entry name" value="DICT_dom"/>
</dbReference>
<sequence length="259" mass="28598">MSLSELISGVAAAERTLTVFNPAPGVAERLAEHFSDRNVSVESASSDEGPSNYAVLGTGDKFHTAVSVDDLLRPPENVEPGFERDSYAPILDHLDETLFTSYDRQQMLNATREIEDRAWRVGAGELHSGFQSGGNLRPQLDTYRRLGGRDDLSVHAYIYPNGEVPQADQFQLHLARTDEIRNSWFVAYDGNGVGDYKCALVAEETEPGFGFTGFWTYDPSTVDYIVNHLVSSYSIIESDGSGDGADGRRQMTARPNPRR</sequence>
<evidence type="ECO:0000259" key="2">
    <source>
        <dbReference type="Pfam" id="PF10069"/>
    </source>
</evidence>
<dbReference type="AlphaFoldDB" id="A0A0D6JW17"/>
<organism evidence="3 4">
    <name type="scientific">Haloferax massiliensis</name>
    <dbReference type="NCBI Taxonomy" id="1476858"/>
    <lineage>
        <taxon>Archaea</taxon>
        <taxon>Methanobacteriati</taxon>
        <taxon>Methanobacteriota</taxon>
        <taxon>Stenosarchaea group</taxon>
        <taxon>Halobacteria</taxon>
        <taxon>Halobacteriales</taxon>
        <taxon>Haloferacaceae</taxon>
        <taxon>Haloferax</taxon>
    </lineage>
</organism>
<protein>
    <recommendedName>
        <fullName evidence="2">DICT domain-containing protein</fullName>
    </recommendedName>
</protein>
<dbReference type="RefSeq" id="WP_089781249.1">
    <property type="nucleotide sequence ID" value="NZ_CABLRR010000005.1"/>
</dbReference>
<gene>
    <name evidence="3" type="ORF">BN996_03563</name>
</gene>
<dbReference type="InterPro" id="IPR016954">
    <property type="entry name" value="Uncharacterised_Vng0742h"/>
</dbReference>
<feature type="domain" description="DICT" evidence="2">
    <location>
        <begin position="90"/>
        <end position="204"/>
    </location>
</feature>
<evidence type="ECO:0000256" key="1">
    <source>
        <dbReference type="SAM" id="MobiDB-lite"/>
    </source>
</evidence>
<reference evidence="4" key="1">
    <citation type="submission" date="2015-03" db="EMBL/GenBank/DDBJ databases">
        <authorList>
            <person name="Urmite Genomes"/>
        </authorList>
    </citation>
    <scope>NUCLEOTIDE SEQUENCE [LARGE SCALE GENOMIC DNA]</scope>
    <source>
        <strain evidence="4">Arc-Hr</strain>
    </source>
</reference>